<dbReference type="Pfam" id="PF00378">
    <property type="entry name" value="ECH_1"/>
    <property type="match status" value="1"/>
</dbReference>
<name>A0A2R8B610_9RHOB</name>
<dbReference type="InterPro" id="IPR014748">
    <property type="entry name" value="Enoyl-CoA_hydra_C"/>
</dbReference>
<gene>
    <name evidence="3" type="primary">caiD</name>
    <name evidence="3" type="ORF">DEA8626_01611</name>
</gene>
<proteinExistence type="inferred from homology"/>
<evidence type="ECO:0000256" key="2">
    <source>
        <dbReference type="ARBA" id="ARBA00023239"/>
    </source>
</evidence>
<comment type="similarity">
    <text evidence="1">Belongs to the enoyl-CoA hydratase/isomerase family.</text>
</comment>
<dbReference type="PANTHER" id="PTHR11941">
    <property type="entry name" value="ENOYL-COA HYDRATASE-RELATED"/>
    <property type="match status" value="1"/>
</dbReference>
<dbReference type="GO" id="GO:0006635">
    <property type="term" value="P:fatty acid beta-oxidation"/>
    <property type="evidence" value="ECO:0007669"/>
    <property type="project" value="TreeGrafter"/>
</dbReference>
<dbReference type="CDD" id="cd06558">
    <property type="entry name" value="crotonase-like"/>
    <property type="match status" value="1"/>
</dbReference>
<accession>A0A2R8B610</accession>
<dbReference type="AlphaFoldDB" id="A0A2R8B610"/>
<evidence type="ECO:0000313" key="3">
    <source>
        <dbReference type="EMBL" id="SPH18081.1"/>
    </source>
</evidence>
<dbReference type="GO" id="GO:0016829">
    <property type="term" value="F:lyase activity"/>
    <property type="evidence" value="ECO:0007669"/>
    <property type="project" value="UniProtKB-KW"/>
</dbReference>
<protein>
    <submittedName>
        <fullName evidence="3">Carnitinyl-CoA dehydratase</fullName>
        <ecNumber evidence="3">4.2.1.149</ecNumber>
    </submittedName>
</protein>
<dbReference type="InterPro" id="IPR029045">
    <property type="entry name" value="ClpP/crotonase-like_dom_sf"/>
</dbReference>
<organism evidence="3 4">
    <name type="scientific">Albidovulum aquaemixtae</name>
    <dbReference type="NCBI Taxonomy" id="1542388"/>
    <lineage>
        <taxon>Bacteria</taxon>
        <taxon>Pseudomonadati</taxon>
        <taxon>Pseudomonadota</taxon>
        <taxon>Alphaproteobacteria</taxon>
        <taxon>Rhodobacterales</taxon>
        <taxon>Paracoccaceae</taxon>
        <taxon>Albidovulum</taxon>
    </lineage>
</organism>
<dbReference type="PANTHER" id="PTHR11941:SF54">
    <property type="entry name" value="ENOYL-COA HYDRATASE, MITOCHONDRIAL"/>
    <property type="match status" value="1"/>
</dbReference>
<dbReference type="Proteomes" id="UP000244924">
    <property type="component" value="Unassembled WGS sequence"/>
</dbReference>
<dbReference type="SUPFAM" id="SSF52096">
    <property type="entry name" value="ClpP/crotonase"/>
    <property type="match status" value="1"/>
</dbReference>
<keyword evidence="4" id="KW-1185">Reference proteome</keyword>
<sequence length="267" mass="29317">MAKMELRSEGPIKTRTENGILEVTLDRPKANAIDLATSRIMGLVFRDFRDDDSLRVAILRAEGEKFFCPGWDLKAAAGGDPVDGDYGVGGFGGIQELPGLNKPVICAVNGICCGGGLEVALSCDIILASDNATFALPEIRSGTVADAATIKLPKRIPYHVAMDLLLTGRWFDAEEALRWGLLREVTTPGDLLSKTWELARLLESGPPLVYAAIKEVVRAAEDMRFQDTLNRITKRQFATVDRLYGSDDLHEGQRAFAEKRDPVWRGR</sequence>
<dbReference type="EMBL" id="OMOQ01000001">
    <property type="protein sequence ID" value="SPH18081.1"/>
    <property type="molecule type" value="Genomic_DNA"/>
</dbReference>
<dbReference type="Gene3D" id="3.90.226.10">
    <property type="entry name" value="2-enoyl-CoA Hydratase, Chain A, domain 1"/>
    <property type="match status" value="1"/>
</dbReference>
<dbReference type="InterPro" id="IPR001753">
    <property type="entry name" value="Enoyl-CoA_hydra/iso"/>
</dbReference>
<evidence type="ECO:0000256" key="1">
    <source>
        <dbReference type="ARBA" id="ARBA00005254"/>
    </source>
</evidence>
<dbReference type="Gene3D" id="1.10.12.10">
    <property type="entry name" value="Lyase 2-enoyl-coa Hydratase, Chain A, domain 2"/>
    <property type="match status" value="1"/>
</dbReference>
<dbReference type="EC" id="4.2.1.149" evidence="3"/>
<keyword evidence="2 3" id="KW-0456">Lyase</keyword>
<evidence type="ECO:0000313" key="4">
    <source>
        <dbReference type="Proteomes" id="UP000244924"/>
    </source>
</evidence>
<reference evidence="3 4" key="1">
    <citation type="submission" date="2018-03" db="EMBL/GenBank/DDBJ databases">
        <authorList>
            <person name="Keele B.F."/>
        </authorList>
    </citation>
    <scope>NUCLEOTIDE SEQUENCE [LARGE SCALE GENOMIC DNA]</scope>
    <source>
        <strain evidence="3 4">CECT 8626</strain>
    </source>
</reference>